<name>A0A495DLE3_9PROT</name>
<dbReference type="RefSeq" id="WP_075188664.1">
    <property type="nucleotide sequence ID" value="NZ_RBIM01000001.1"/>
</dbReference>
<gene>
    <name evidence="1" type="ORF">C7435_0192</name>
</gene>
<dbReference type="InterPro" id="IPR009057">
    <property type="entry name" value="Homeodomain-like_sf"/>
</dbReference>
<dbReference type="AlphaFoldDB" id="A0A495DLE3"/>
<proteinExistence type="predicted"/>
<dbReference type="SUPFAM" id="SSF46689">
    <property type="entry name" value="Homeodomain-like"/>
    <property type="match status" value="1"/>
</dbReference>
<evidence type="ECO:0000313" key="2">
    <source>
        <dbReference type="Proteomes" id="UP000273675"/>
    </source>
</evidence>
<dbReference type="EMBL" id="RBIM01000001">
    <property type="protein sequence ID" value="RKR03753.1"/>
    <property type="molecule type" value="Genomic_DNA"/>
</dbReference>
<dbReference type="Proteomes" id="UP000273675">
    <property type="component" value="Unassembled WGS sequence"/>
</dbReference>
<protein>
    <submittedName>
        <fullName evidence="1">TetR family transcriptional regulator</fullName>
    </submittedName>
</protein>
<sequence>MVQDAADEDDGRKARRARNRLKIIHAFKELVREGVAAPSAPDVAAKAGVGLRTVYRCFEDMGALYRELTTVLHDEFQPRTLTDLGTNDRAARLAHLLANRAAIFSDLEPFLLASEAKRHAYAALEDDYNYLLRLERERLQAVLNPDGRLPDELFEALHAVTSFSFWRRLRVEQDLTRDASRRVMARVATSLLTAFPLPPITPQV</sequence>
<accession>A0A495DLE3</accession>
<reference evidence="1 2" key="1">
    <citation type="submission" date="2018-10" db="EMBL/GenBank/DDBJ databases">
        <title>Genomic Encyclopedia of Type Strains, Phase IV (KMG-IV): sequencing the most valuable type-strain genomes for metagenomic binning, comparative biology and taxonomic classification.</title>
        <authorList>
            <person name="Goeker M."/>
        </authorList>
    </citation>
    <scope>NUCLEOTIDE SEQUENCE [LARGE SCALE GENOMIC DNA]</scope>
    <source>
        <strain evidence="1 2">DSM 4734</strain>
    </source>
</reference>
<evidence type="ECO:0000313" key="1">
    <source>
        <dbReference type="EMBL" id="RKR03753.1"/>
    </source>
</evidence>
<organism evidence="1 2">
    <name type="scientific">Maricaulis maris</name>
    <dbReference type="NCBI Taxonomy" id="74318"/>
    <lineage>
        <taxon>Bacteria</taxon>
        <taxon>Pseudomonadati</taxon>
        <taxon>Pseudomonadota</taxon>
        <taxon>Alphaproteobacteria</taxon>
        <taxon>Maricaulales</taxon>
        <taxon>Maricaulaceae</taxon>
        <taxon>Maricaulis</taxon>
    </lineage>
</organism>
<dbReference type="OrthoDB" id="8911656at2"/>
<comment type="caution">
    <text evidence="1">The sequence shown here is derived from an EMBL/GenBank/DDBJ whole genome shotgun (WGS) entry which is preliminary data.</text>
</comment>
<dbReference type="Gene3D" id="1.10.357.10">
    <property type="entry name" value="Tetracycline Repressor, domain 2"/>
    <property type="match status" value="1"/>
</dbReference>